<comment type="similarity">
    <text evidence="5 16">Belongs to the aspartokinase family.</text>
</comment>
<dbReference type="EC" id="2.7.2.4" evidence="6 16"/>
<dbReference type="GO" id="GO:0019877">
    <property type="term" value="P:diaminopimelate biosynthetic process"/>
    <property type="evidence" value="ECO:0007669"/>
    <property type="project" value="UniProtKB-KW"/>
</dbReference>
<comment type="pathway">
    <text evidence="4 17">Amino-acid biosynthesis; L-threonine biosynthesis; L-threonine from L-aspartate: step 1/5.</text>
</comment>
<dbReference type="GO" id="GO:0009090">
    <property type="term" value="P:homoserine biosynthetic process"/>
    <property type="evidence" value="ECO:0007669"/>
    <property type="project" value="TreeGrafter"/>
</dbReference>
<dbReference type="InterPro" id="IPR045865">
    <property type="entry name" value="ACT-like_dom_sf"/>
</dbReference>
<dbReference type="GO" id="GO:0004072">
    <property type="term" value="F:aspartate kinase activity"/>
    <property type="evidence" value="ECO:0007669"/>
    <property type="project" value="UniProtKB-EC"/>
</dbReference>
<comment type="catalytic activity">
    <reaction evidence="14 16">
        <text>L-aspartate + ATP = 4-phospho-L-aspartate + ADP</text>
        <dbReference type="Rhea" id="RHEA:23776"/>
        <dbReference type="ChEBI" id="CHEBI:29991"/>
        <dbReference type="ChEBI" id="CHEBI:30616"/>
        <dbReference type="ChEBI" id="CHEBI:57535"/>
        <dbReference type="ChEBI" id="CHEBI:456216"/>
        <dbReference type="EC" id="2.7.2.4"/>
    </reaction>
</comment>
<dbReference type="RefSeq" id="WP_015780438.1">
    <property type="nucleotide sequence ID" value="NC_013169.1"/>
</dbReference>
<evidence type="ECO:0000256" key="10">
    <source>
        <dbReference type="ARBA" id="ARBA00022777"/>
    </source>
</evidence>
<dbReference type="PROSITE" id="PS00324">
    <property type="entry name" value="ASPARTOKINASE"/>
    <property type="match status" value="1"/>
</dbReference>
<evidence type="ECO:0000256" key="5">
    <source>
        <dbReference type="ARBA" id="ARBA00010122"/>
    </source>
</evidence>
<dbReference type="GO" id="GO:0005829">
    <property type="term" value="C:cytosol"/>
    <property type="evidence" value="ECO:0007669"/>
    <property type="project" value="TreeGrafter"/>
</dbReference>
<gene>
    <name evidence="19" type="ordered locus">Ksed_25490</name>
</gene>
<dbReference type="InterPro" id="IPR001048">
    <property type="entry name" value="Asp/Glu/Uridylate_kinase"/>
</dbReference>
<evidence type="ECO:0000256" key="7">
    <source>
        <dbReference type="ARBA" id="ARBA00016273"/>
    </source>
</evidence>
<feature type="binding site" evidence="15">
    <location>
        <begin position="223"/>
        <end position="224"/>
    </location>
    <ligand>
        <name>ATP</name>
        <dbReference type="ChEBI" id="CHEBI:30616"/>
    </ligand>
</feature>
<keyword evidence="12" id="KW-0220">Diaminopimelate biosynthesis</keyword>
<keyword evidence="17" id="KW-0028">Amino-acid biosynthesis</keyword>
<keyword evidence="8 16" id="KW-0808">Transferase</keyword>
<keyword evidence="11 15" id="KW-0067">ATP-binding</keyword>
<dbReference type="InterPro" id="IPR036393">
    <property type="entry name" value="AceGlu_kinase-like_sf"/>
</dbReference>
<comment type="pathway">
    <text evidence="2 17">Amino-acid biosynthesis; L-lysine biosynthesis via DAP pathway; (S)-tetrahydrodipicolinate from L-aspartate: step 1/4.</text>
</comment>
<dbReference type="eggNOG" id="COG0527">
    <property type="taxonomic scope" value="Bacteria"/>
</dbReference>
<dbReference type="SUPFAM" id="SSF53633">
    <property type="entry name" value="Carbamate kinase-like"/>
    <property type="match status" value="1"/>
</dbReference>
<comment type="function">
    <text evidence="1">Catalyzes the phosphorylation of the beta-carboxyl group of aspartic acid with ATP to yield 4-phospho-L-aspartate, which is involved in the branched biosynthetic pathway leading to the biosynthesis of amino acids lysine, threonine, isoleucine and methionine.</text>
</comment>
<dbReference type="GO" id="GO:0005524">
    <property type="term" value="F:ATP binding"/>
    <property type="evidence" value="ECO:0007669"/>
    <property type="project" value="UniProtKB-KW"/>
</dbReference>
<dbReference type="InterPro" id="IPR002912">
    <property type="entry name" value="ACT_dom"/>
</dbReference>
<keyword evidence="9 15" id="KW-0547">Nucleotide-binding</keyword>
<evidence type="ECO:0000256" key="14">
    <source>
        <dbReference type="ARBA" id="ARBA00047872"/>
    </source>
</evidence>
<evidence type="ECO:0000256" key="15">
    <source>
        <dbReference type="PIRSR" id="PIRSR000726-1"/>
    </source>
</evidence>
<dbReference type="GO" id="GO:0009088">
    <property type="term" value="P:threonine biosynthetic process"/>
    <property type="evidence" value="ECO:0007669"/>
    <property type="project" value="UniProtKB-UniPathway"/>
</dbReference>
<organism evidence="19 20">
    <name type="scientific">Kytococcus sedentarius (strain ATCC 14392 / DSM 20547 / JCM 11482 / CCUG 33030 / NBRC 15357 / NCTC 11040 / CCM 314 / 541)</name>
    <name type="common">Micrococcus sedentarius</name>
    <dbReference type="NCBI Taxonomy" id="478801"/>
    <lineage>
        <taxon>Bacteria</taxon>
        <taxon>Bacillati</taxon>
        <taxon>Actinomycetota</taxon>
        <taxon>Actinomycetes</taxon>
        <taxon>Micrococcales</taxon>
        <taxon>Kytococcaceae</taxon>
        <taxon>Kytococcus</taxon>
    </lineage>
</organism>
<evidence type="ECO:0000256" key="9">
    <source>
        <dbReference type="ARBA" id="ARBA00022741"/>
    </source>
</evidence>
<dbReference type="InterPro" id="IPR054352">
    <property type="entry name" value="ACT_Aspartokinase"/>
</dbReference>
<accession>C7NGA3</accession>
<reference evidence="19 20" key="1">
    <citation type="journal article" date="2009" name="Stand. Genomic Sci.">
        <title>Complete genome sequence of Kytococcus sedentarius type strain (541).</title>
        <authorList>
            <person name="Sims D."/>
            <person name="Brettin T."/>
            <person name="Detter J.C."/>
            <person name="Han C."/>
            <person name="Lapidus A."/>
            <person name="Copeland A."/>
            <person name="Glavina Del Rio T."/>
            <person name="Nolan M."/>
            <person name="Chen F."/>
            <person name="Lucas S."/>
            <person name="Tice H."/>
            <person name="Cheng J.F."/>
            <person name="Bruce D."/>
            <person name="Goodwin L."/>
            <person name="Pitluck S."/>
            <person name="Ovchinnikova G."/>
            <person name="Pati A."/>
            <person name="Ivanova N."/>
            <person name="Mavrommatis K."/>
            <person name="Chen A."/>
            <person name="Palaniappan K."/>
            <person name="D'haeseleer P."/>
            <person name="Chain P."/>
            <person name="Bristow J."/>
            <person name="Eisen J.A."/>
            <person name="Markowitz V."/>
            <person name="Hugenholtz P."/>
            <person name="Schneider S."/>
            <person name="Goker M."/>
            <person name="Pukall R."/>
            <person name="Kyrpides N.C."/>
            <person name="Klenk H.P."/>
        </authorList>
    </citation>
    <scope>NUCLEOTIDE SEQUENCE [LARGE SCALE GENOMIC DNA]</scope>
    <source>
        <strain evidence="20">ATCC 14392 / DSM 20547 / JCM 11482 / CCUG 33030 / NBRC 15357 / NCTC 11040 / CCM 314 / 541</strain>
    </source>
</reference>
<dbReference type="Gene3D" id="1.20.120.1320">
    <property type="entry name" value="Aspartokinase, catalytic domain"/>
    <property type="match status" value="1"/>
</dbReference>
<dbReference type="Pfam" id="PF22468">
    <property type="entry name" value="ACT_9"/>
    <property type="match status" value="2"/>
</dbReference>
<feature type="binding site" evidence="15">
    <location>
        <position position="234"/>
    </location>
    <ligand>
        <name>ATP</name>
        <dbReference type="ChEBI" id="CHEBI:30616"/>
    </ligand>
</feature>
<dbReference type="STRING" id="478801.Ksed_25490"/>
<dbReference type="KEGG" id="kse:Ksed_25490"/>
<dbReference type="NCBIfam" id="TIGR00657">
    <property type="entry name" value="asp_kinases"/>
    <property type="match status" value="1"/>
</dbReference>
<dbReference type="UniPathway" id="UPA00050">
    <property type="reaction ID" value="UER00461"/>
</dbReference>
<keyword evidence="10 16" id="KW-0418">Kinase</keyword>
<dbReference type="Gene3D" id="3.30.70.260">
    <property type="match status" value="2"/>
</dbReference>
<dbReference type="PIRSF" id="PIRSF000726">
    <property type="entry name" value="Asp_kin"/>
    <property type="match status" value="1"/>
</dbReference>
<evidence type="ECO:0000313" key="19">
    <source>
        <dbReference type="EMBL" id="ACV07512.1"/>
    </source>
</evidence>
<dbReference type="InterPro" id="IPR005260">
    <property type="entry name" value="Asp_kin_monofn"/>
</dbReference>
<dbReference type="CDD" id="cd04892">
    <property type="entry name" value="ACT_AK-like_2"/>
    <property type="match status" value="1"/>
</dbReference>
<evidence type="ECO:0000256" key="11">
    <source>
        <dbReference type="ARBA" id="ARBA00022840"/>
    </source>
</evidence>
<dbReference type="HOGENOM" id="CLU_009116_6_0_11"/>
<dbReference type="InterPro" id="IPR018042">
    <property type="entry name" value="Aspartate_kinase_CS"/>
</dbReference>
<comment type="pathway">
    <text evidence="3 17">Amino-acid biosynthesis; L-methionine biosynthesis via de novo pathway; L-homoserine from L-aspartate: step 1/3.</text>
</comment>
<dbReference type="PANTHER" id="PTHR21499">
    <property type="entry name" value="ASPARTATE KINASE"/>
    <property type="match status" value="1"/>
</dbReference>
<sequence>MPLVMKFGGSSVADADRLRRAADLVRSSMGRTPLVVLSATGGTTNTLVAASHAAAAGRVEEALGLSADLRRRHEEIAVDLLGGVDAGLARTFDELFGDLDSLLRAVAILAELSPRSRDAILSTGERLSTRLFAAHTGFPLLDARDLVHTDSRHGAARPDTDAIAAAVAEIALPAIEASGAAITQGFIGSDPHGTTTTLGRGGSDFSASLLGAALHADEVQIWTDVEGVLTCDPRVVPSARSVHEVSAAEAAELAAFGANVLHPATIAPAMAGGATVTVRHTQRPEGEFTTIRPGAVSAQAATAIASRGPVTLLTVSSPRMLDHAGFMQRLFEVFGEHQVSVGLIATAEVSVSVTVEDEVDLEALLRDLGEFAEVEVARGRAIIAVVGDRLRATRGLAARVFSSLAPVANVELISQGANEINLSVVVRCDERDEALRALHAGLFEDAPLPE</sequence>
<dbReference type="UniPathway" id="UPA00034">
    <property type="reaction ID" value="UER00015"/>
</dbReference>
<protein>
    <recommendedName>
        <fullName evidence="7 16">Aspartokinase</fullName>
        <ecNumber evidence="6 16">2.7.2.4</ecNumber>
    </recommendedName>
</protein>
<feature type="binding site" evidence="15">
    <location>
        <begin position="6"/>
        <end position="9"/>
    </location>
    <ligand>
        <name>ATP</name>
        <dbReference type="ChEBI" id="CHEBI:30616"/>
    </ligand>
</feature>
<keyword evidence="20" id="KW-1185">Reference proteome</keyword>
<evidence type="ECO:0000256" key="16">
    <source>
        <dbReference type="RuleBase" id="RU003448"/>
    </source>
</evidence>
<evidence type="ECO:0000256" key="12">
    <source>
        <dbReference type="ARBA" id="ARBA00022915"/>
    </source>
</evidence>
<dbReference type="UniPathway" id="UPA00051">
    <property type="reaction ID" value="UER00462"/>
</dbReference>
<evidence type="ECO:0000256" key="6">
    <source>
        <dbReference type="ARBA" id="ARBA00013059"/>
    </source>
</evidence>
<name>C7NGA3_KYTSD</name>
<evidence type="ECO:0000256" key="3">
    <source>
        <dbReference type="ARBA" id="ARBA00004986"/>
    </source>
</evidence>
<evidence type="ECO:0000256" key="2">
    <source>
        <dbReference type="ARBA" id="ARBA00004766"/>
    </source>
</evidence>
<evidence type="ECO:0000256" key="8">
    <source>
        <dbReference type="ARBA" id="ARBA00022679"/>
    </source>
</evidence>
<evidence type="ECO:0000313" key="20">
    <source>
        <dbReference type="Proteomes" id="UP000006666"/>
    </source>
</evidence>
<feature type="binding site" evidence="15">
    <location>
        <position position="125"/>
    </location>
    <ligand>
        <name>substrate</name>
    </ligand>
</feature>
<evidence type="ECO:0000256" key="13">
    <source>
        <dbReference type="ARBA" id="ARBA00023154"/>
    </source>
</evidence>
<dbReference type="PANTHER" id="PTHR21499:SF59">
    <property type="entry name" value="ASPARTOKINASE"/>
    <property type="match status" value="1"/>
</dbReference>
<dbReference type="Proteomes" id="UP000006666">
    <property type="component" value="Chromosome"/>
</dbReference>
<keyword evidence="13" id="KW-0457">Lysine biosynthesis</keyword>
<dbReference type="SUPFAM" id="SSF55021">
    <property type="entry name" value="ACT-like"/>
    <property type="match status" value="2"/>
</dbReference>
<feature type="domain" description="ACT" evidence="18">
    <location>
        <begin position="315"/>
        <end position="382"/>
    </location>
</feature>
<evidence type="ECO:0000259" key="18">
    <source>
        <dbReference type="PROSITE" id="PS51671"/>
    </source>
</evidence>
<dbReference type="Pfam" id="PF00696">
    <property type="entry name" value="AA_kinase"/>
    <property type="match status" value="1"/>
</dbReference>
<feature type="binding site" evidence="15">
    <location>
        <position position="44"/>
    </location>
    <ligand>
        <name>substrate</name>
    </ligand>
</feature>
<dbReference type="InterPro" id="IPR042199">
    <property type="entry name" value="AsparK_Bifunc_asparK/hSer_DH"/>
</dbReference>
<dbReference type="AlphaFoldDB" id="C7NGA3"/>
<dbReference type="GO" id="GO:0009089">
    <property type="term" value="P:lysine biosynthetic process via diaminopimelate"/>
    <property type="evidence" value="ECO:0007669"/>
    <property type="project" value="UniProtKB-UniPathway"/>
</dbReference>
<dbReference type="Gene3D" id="3.40.1160.10">
    <property type="entry name" value="Acetylglutamate kinase-like"/>
    <property type="match status" value="1"/>
</dbReference>
<proteinExistence type="inferred from homology"/>
<evidence type="ECO:0000256" key="17">
    <source>
        <dbReference type="RuleBase" id="RU004249"/>
    </source>
</evidence>
<evidence type="ECO:0000256" key="1">
    <source>
        <dbReference type="ARBA" id="ARBA00002843"/>
    </source>
</evidence>
<dbReference type="InterPro" id="IPR001341">
    <property type="entry name" value="Asp_kinase"/>
</dbReference>
<dbReference type="PROSITE" id="PS51671">
    <property type="entry name" value="ACT"/>
    <property type="match status" value="1"/>
</dbReference>
<evidence type="ECO:0000256" key="4">
    <source>
        <dbReference type="ARBA" id="ARBA00005139"/>
    </source>
</evidence>
<dbReference type="EMBL" id="CP001686">
    <property type="protein sequence ID" value="ACV07512.1"/>
    <property type="molecule type" value="Genomic_DNA"/>
</dbReference>